<protein>
    <submittedName>
        <fullName evidence="1">Uncharacterized protein</fullName>
    </submittedName>
</protein>
<name>A0A6N9HCS9_9BURK</name>
<comment type="caution">
    <text evidence="1">The sequence shown here is derived from an EMBL/GenBank/DDBJ whole genome shotgun (WGS) entry which is preliminary data.</text>
</comment>
<evidence type="ECO:0000313" key="1">
    <source>
        <dbReference type="EMBL" id="MYN00833.1"/>
    </source>
</evidence>
<gene>
    <name evidence="1" type="ORF">GTP41_01845</name>
</gene>
<organism evidence="1 2">
    <name type="scientific">Pseudoduganella guangdongensis</name>
    <dbReference type="NCBI Taxonomy" id="2692179"/>
    <lineage>
        <taxon>Bacteria</taxon>
        <taxon>Pseudomonadati</taxon>
        <taxon>Pseudomonadota</taxon>
        <taxon>Betaproteobacteria</taxon>
        <taxon>Burkholderiales</taxon>
        <taxon>Oxalobacteraceae</taxon>
        <taxon>Telluria group</taxon>
        <taxon>Pseudoduganella</taxon>
    </lineage>
</organism>
<accession>A0A6N9HCS9</accession>
<dbReference type="Proteomes" id="UP000448575">
    <property type="component" value="Unassembled WGS sequence"/>
</dbReference>
<dbReference type="EMBL" id="WWCJ01000001">
    <property type="protein sequence ID" value="MYN00833.1"/>
    <property type="molecule type" value="Genomic_DNA"/>
</dbReference>
<dbReference type="RefSeq" id="WP_161023837.1">
    <property type="nucleotide sequence ID" value="NZ_WWCJ01000001.1"/>
</dbReference>
<sequence length="92" mass="10186">MEKRTVADIVGPWVDPGFESSLIDRCRDNWSVPVGEISNYVLAAFIRQQIALDLVVPEAQRRIASGYTDETEVLDDELALAIGGILPCDQPR</sequence>
<evidence type="ECO:0000313" key="2">
    <source>
        <dbReference type="Proteomes" id="UP000448575"/>
    </source>
</evidence>
<proteinExistence type="predicted"/>
<dbReference type="AlphaFoldDB" id="A0A6N9HCS9"/>
<reference evidence="1 2" key="1">
    <citation type="submission" date="2019-12" db="EMBL/GenBank/DDBJ databases">
        <title>Novel species isolated from a subtropical stream in China.</title>
        <authorList>
            <person name="Lu H."/>
        </authorList>
    </citation>
    <scope>NUCLEOTIDE SEQUENCE [LARGE SCALE GENOMIC DNA]</scope>
    <source>
        <strain evidence="1 2">DS3</strain>
    </source>
</reference>
<keyword evidence="2" id="KW-1185">Reference proteome</keyword>